<accession>A0A913Y6G8</accession>
<dbReference type="OrthoDB" id="10037323at2759"/>
<keyword evidence="6" id="KW-0325">Glycoprotein</keyword>
<evidence type="ECO:0000256" key="6">
    <source>
        <dbReference type="ARBA" id="ARBA00023180"/>
    </source>
</evidence>
<dbReference type="KEGG" id="epa:110253043"/>
<evidence type="ECO:0000313" key="11">
    <source>
        <dbReference type="Proteomes" id="UP000887567"/>
    </source>
</evidence>
<dbReference type="GO" id="GO:0030510">
    <property type="term" value="P:regulation of BMP signaling pathway"/>
    <property type="evidence" value="ECO:0007669"/>
    <property type="project" value="TreeGrafter"/>
</dbReference>
<dbReference type="PANTHER" id="PTHR12312:SF16">
    <property type="entry name" value="TWISTED GASTRULATION PROTEIN HOMOLOG 1-A-RELATED"/>
    <property type="match status" value="1"/>
</dbReference>
<evidence type="ECO:0000259" key="9">
    <source>
        <dbReference type="Pfam" id="PF23782"/>
    </source>
</evidence>
<keyword evidence="5 7" id="KW-0732">Signal</keyword>
<feature type="signal peptide" evidence="7">
    <location>
        <begin position="1"/>
        <end position="19"/>
    </location>
</feature>
<keyword evidence="3" id="KW-0217">Developmental protein</keyword>
<evidence type="ECO:0000256" key="7">
    <source>
        <dbReference type="SAM" id="SignalP"/>
    </source>
</evidence>
<evidence type="ECO:0008006" key="12">
    <source>
        <dbReference type="Google" id="ProtNLM"/>
    </source>
</evidence>
<dbReference type="InterPro" id="IPR006761">
    <property type="entry name" value="Tsg"/>
</dbReference>
<feature type="chain" id="PRO_5037619231" description="Protein twisted gastrulation" evidence="7">
    <location>
        <begin position="20"/>
        <end position="211"/>
    </location>
</feature>
<evidence type="ECO:0000259" key="8">
    <source>
        <dbReference type="Pfam" id="PF04668"/>
    </source>
</evidence>
<name>A0A913Y6G8_EXADI</name>
<dbReference type="RefSeq" id="XP_020915565.1">
    <property type="nucleotide sequence ID" value="XM_021059906.2"/>
</dbReference>
<dbReference type="InterPro" id="IPR057726">
    <property type="entry name" value="Tsg_C"/>
</dbReference>
<feature type="domain" description="Tsg N-terminal" evidence="9">
    <location>
        <begin position="37"/>
        <end position="89"/>
    </location>
</feature>
<proteinExistence type="inferred from homology"/>
<evidence type="ECO:0000313" key="10">
    <source>
        <dbReference type="EnsemblMetazoa" id="XP_020915565.1"/>
    </source>
</evidence>
<feature type="domain" description="Tsg C-terminal" evidence="8">
    <location>
        <begin position="100"/>
        <end position="210"/>
    </location>
</feature>
<keyword evidence="11" id="KW-1185">Reference proteome</keyword>
<dbReference type="InterPro" id="IPR057635">
    <property type="entry name" value="Tsg_N"/>
</dbReference>
<dbReference type="OMA" id="NCTVAFF"/>
<organism evidence="10 11">
    <name type="scientific">Exaiptasia diaphana</name>
    <name type="common">Tropical sea anemone</name>
    <name type="synonym">Aiptasia pulchella</name>
    <dbReference type="NCBI Taxonomy" id="2652724"/>
    <lineage>
        <taxon>Eukaryota</taxon>
        <taxon>Metazoa</taxon>
        <taxon>Cnidaria</taxon>
        <taxon>Anthozoa</taxon>
        <taxon>Hexacorallia</taxon>
        <taxon>Actiniaria</taxon>
        <taxon>Aiptasiidae</taxon>
        <taxon>Exaiptasia</taxon>
    </lineage>
</organism>
<comment type="subcellular location">
    <subcellularLocation>
        <location evidence="1">Secreted</location>
    </subcellularLocation>
</comment>
<dbReference type="AlphaFoldDB" id="A0A913Y6G8"/>
<dbReference type="Pfam" id="PF23782">
    <property type="entry name" value="Tsg_N"/>
    <property type="match status" value="1"/>
</dbReference>
<sequence length="211" mass="23169">MMFFRYFAAVLLCYHGINCGPTNNATTSPRIPVFRPCNEQVCASRLSACQLMQACNCVPPDCSCCADCTNCLGSLWNSCCDCLGLCLAHLESSSPLNYVIGDLSSSIPSLFNALSEGQNDLPAVFTFRPHASFTPTQPSQVAGNRTRSGNSQQICKTAFFDNCRSLKHCKTVCNSMGAQRYRWFHNGCCQCVGHYCVDYGETKPLCKNCKN</sequence>
<dbReference type="GO" id="GO:0005615">
    <property type="term" value="C:extracellular space"/>
    <property type="evidence" value="ECO:0007669"/>
    <property type="project" value="TreeGrafter"/>
</dbReference>
<protein>
    <recommendedName>
        <fullName evidence="12">Protein twisted gastrulation</fullName>
    </recommendedName>
</protein>
<dbReference type="Pfam" id="PF04668">
    <property type="entry name" value="Tsg"/>
    <property type="match status" value="1"/>
</dbReference>
<dbReference type="Proteomes" id="UP000887567">
    <property type="component" value="Unplaced"/>
</dbReference>
<dbReference type="PANTHER" id="PTHR12312">
    <property type="entry name" value="TWISTED GASTRULATION PROTEIN HOMOLOG 1-A-RELATED"/>
    <property type="match status" value="1"/>
</dbReference>
<evidence type="ECO:0000256" key="4">
    <source>
        <dbReference type="ARBA" id="ARBA00022525"/>
    </source>
</evidence>
<evidence type="ECO:0000256" key="3">
    <source>
        <dbReference type="ARBA" id="ARBA00022473"/>
    </source>
</evidence>
<reference evidence="10" key="1">
    <citation type="submission" date="2022-11" db="UniProtKB">
        <authorList>
            <consortium name="EnsemblMetazoa"/>
        </authorList>
    </citation>
    <scope>IDENTIFICATION</scope>
</reference>
<keyword evidence="4" id="KW-0964">Secreted</keyword>
<evidence type="ECO:0000256" key="1">
    <source>
        <dbReference type="ARBA" id="ARBA00004613"/>
    </source>
</evidence>
<comment type="similarity">
    <text evidence="2">Belongs to the twisted gastrulation protein family.</text>
</comment>
<evidence type="ECO:0000256" key="5">
    <source>
        <dbReference type="ARBA" id="ARBA00022729"/>
    </source>
</evidence>
<dbReference type="EnsemblMetazoa" id="XM_021059906.2">
    <property type="protein sequence ID" value="XP_020915565.1"/>
    <property type="gene ID" value="LOC110253043"/>
</dbReference>
<evidence type="ECO:0000256" key="2">
    <source>
        <dbReference type="ARBA" id="ARBA00010047"/>
    </source>
</evidence>
<dbReference type="GeneID" id="110253043"/>